<proteinExistence type="predicted"/>
<dbReference type="Gene3D" id="3.40.50.1240">
    <property type="entry name" value="Phosphoglycerate mutase-like"/>
    <property type="match status" value="2"/>
</dbReference>
<protein>
    <recommendedName>
        <fullName evidence="3">6-phosphofructo-2-kinase domain-containing protein</fullName>
    </recommendedName>
</protein>
<keyword evidence="2" id="KW-1185">Reference proteome</keyword>
<dbReference type="InterPro" id="IPR013078">
    <property type="entry name" value="His_Pase_superF_clade-1"/>
</dbReference>
<dbReference type="CDD" id="cd07067">
    <property type="entry name" value="HP_PGM_like"/>
    <property type="match status" value="1"/>
</dbReference>
<dbReference type="InterPro" id="IPR029033">
    <property type="entry name" value="His_PPase_superfam"/>
</dbReference>
<dbReference type="Pfam" id="PF00300">
    <property type="entry name" value="His_Phos_1"/>
    <property type="match status" value="2"/>
</dbReference>
<dbReference type="InterPro" id="IPR001345">
    <property type="entry name" value="PG/BPGM_mutase_AS"/>
</dbReference>
<dbReference type="PRINTS" id="PR00991">
    <property type="entry name" value="6PFRUCTKNASE"/>
</dbReference>
<dbReference type="SUPFAM" id="SSF53254">
    <property type="entry name" value="Phosphoglycerate mutase-like"/>
    <property type="match status" value="1"/>
</dbReference>
<dbReference type="Proteomes" id="UP001189429">
    <property type="component" value="Unassembled WGS sequence"/>
</dbReference>
<comment type="caution">
    <text evidence="1">The sequence shown here is derived from an EMBL/GenBank/DDBJ whole genome shotgun (WGS) entry which is preliminary data.</text>
</comment>
<dbReference type="PANTHER" id="PTHR10606:SF44">
    <property type="entry name" value="6-PHOSPHOFRUCTO 2-KINASE_FRUCTOSE 2,6-BISPHOSPHATASE LONG FORM"/>
    <property type="match status" value="1"/>
</dbReference>
<organism evidence="1 2">
    <name type="scientific">Prorocentrum cordatum</name>
    <dbReference type="NCBI Taxonomy" id="2364126"/>
    <lineage>
        <taxon>Eukaryota</taxon>
        <taxon>Sar</taxon>
        <taxon>Alveolata</taxon>
        <taxon>Dinophyceae</taxon>
        <taxon>Prorocentrales</taxon>
        <taxon>Prorocentraceae</taxon>
        <taxon>Prorocentrum</taxon>
    </lineage>
</organism>
<dbReference type="InterPro" id="IPR003094">
    <property type="entry name" value="6Pfruct_kin"/>
</dbReference>
<dbReference type="PROSITE" id="PS00175">
    <property type="entry name" value="PG_MUTASE"/>
    <property type="match status" value="1"/>
</dbReference>
<dbReference type="SMART" id="SM00855">
    <property type="entry name" value="PGAM"/>
    <property type="match status" value="1"/>
</dbReference>
<evidence type="ECO:0000313" key="2">
    <source>
        <dbReference type="Proteomes" id="UP001189429"/>
    </source>
</evidence>
<evidence type="ECO:0000313" key="1">
    <source>
        <dbReference type="EMBL" id="CAK0908413.1"/>
    </source>
</evidence>
<dbReference type="CDD" id="cd07040">
    <property type="entry name" value="HP"/>
    <property type="match status" value="1"/>
</dbReference>
<dbReference type="EMBL" id="CAUYUJ010022009">
    <property type="protein sequence ID" value="CAK0908413.1"/>
    <property type="molecule type" value="Genomic_DNA"/>
</dbReference>
<reference evidence="1" key="1">
    <citation type="submission" date="2023-10" db="EMBL/GenBank/DDBJ databases">
        <authorList>
            <person name="Chen Y."/>
            <person name="Shah S."/>
            <person name="Dougan E. K."/>
            <person name="Thang M."/>
            <person name="Chan C."/>
        </authorList>
    </citation>
    <scope>NUCLEOTIDE SEQUENCE [LARGE SCALE GENOMIC DNA]</scope>
</reference>
<sequence length="459" mass="51662">MGSTGGNTWTPGDSRSSTLRRQCRPCRRCGARAPSGLAAGSSRLWSRRFGWARLEVHCNDSTKHRREYVEHVEEERGLPRGSLQAEIDDYGLRYCTIQDDGTEDDLSYMKLLNFNRKSIVCNMTKNYIGCKVAQFLGATHPYKRTVYLTRHGESKYNEEKKIGGDSSLSELGAEYARRLGEFADFVVCRRARRFACVSCGAADVERLAPLLEEVSVGDGTAIRTIGKWDCFDDPLLQQVQAGLHVVRVQRAPDGPFEPAPSSKGELLADVGAGWVTLVLAEESTAEGPPELARLWTSSMKRTNETAAHIKHPVVTTPDGCQWVQMAKRVYRNLDEIYAGEFEGLTYDQVKEREPVEASLRKKDKLGYRYPRGESYYDLIARLEAPMLQLETITEPVLIVAHQAILRLVYAWLKGLPREDVLELNIPLHTVIRIRDRRQLPLPPADREQISPRADASQQG</sequence>
<evidence type="ECO:0008006" key="3">
    <source>
        <dbReference type="Google" id="ProtNLM"/>
    </source>
</evidence>
<name>A0ABN9Y724_9DINO</name>
<gene>
    <name evidence="1" type="ORF">PCOR1329_LOCUS83095</name>
</gene>
<dbReference type="PANTHER" id="PTHR10606">
    <property type="entry name" value="6-PHOSPHOFRUCTO-2-KINASE/FRUCTOSE-2,6-BISPHOSPHATASE"/>
    <property type="match status" value="1"/>
</dbReference>
<accession>A0ABN9Y724</accession>